<dbReference type="GO" id="GO:0006559">
    <property type="term" value="P:L-phenylalanine catabolic process"/>
    <property type="evidence" value="ECO:0007669"/>
    <property type="project" value="TreeGrafter"/>
</dbReference>
<dbReference type="Pfam" id="PF13410">
    <property type="entry name" value="GST_C_2"/>
    <property type="match status" value="1"/>
</dbReference>
<feature type="domain" description="GST C-terminal" evidence="1">
    <location>
        <begin position="1"/>
        <end position="127"/>
    </location>
</feature>
<dbReference type="AlphaFoldDB" id="A0A7S3G0V7"/>
<name>A0A7S3G0V7_9SPIT</name>
<dbReference type="GO" id="GO:0004364">
    <property type="term" value="F:glutathione transferase activity"/>
    <property type="evidence" value="ECO:0007669"/>
    <property type="project" value="TreeGrafter"/>
</dbReference>
<dbReference type="SUPFAM" id="SSF47616">
    <property type="entry name" value="GST C-terminal domain-like"/>
    <property type="match status" value="1"/>
</dbReference>
<dbReference type="Gene3D" id="1.20.1050.10">
    <property type="match status" value="1"/>
</dbReference>
<dbReference type="InterPro" id="IPR010987">
    <property type="entry name" value="Glutathione-S-Trfase_C-like"/>
</dbReference>
<dbReference type="GO" id="GO:0006749">
    <property type="term" value="P:glutathione metabolic process"/>
    <property type="evidence" value="ECO:0007669"/>
    <property type="project" value="TreeGrafter"/>
</dbReference>
<dbReference type="EMBL" id="HBIA01018696">
    <property type="protein sequence ID" value="CAE0237450.1"/>
    <property type="molecule type" value="Transcribed_RNA"/>
</dbReference>
<evidence type="ECO:0000259" key="1">
    <source>
        <dbReference type="PROSITE" id="PS50405"/>
    </source>
</evidence>
<dbReference type="PANTHER" id="PTHR42673:SF4">
    <property type="entry name" value="MALEYLACETOACETATE ISOMERASE"/>
    <property type="match status" value="1"/>
</dbReference>
<reference evidence="2" key="1">
    <citation type="submission" date="2021-01" db="EMBL/GenBank/DDBJ databases">
        <authorList>
            <person name="Corre E."/>
            <person name="Pelletier E."/>
            <person name="Niang G."/>
            <person name="Scheremetjew M."/>
            <person name="Finn R."/>
            <person name="Kale V."/>
            <person name="Holt S."/>
            <person name="Cochrane G."/>
            <person name="Meng A."/>
            <person name="Brown T."/>
            <person name="Cohen L."/>
        </authorList>
    </citation>
    <scope>NUCLEOTIDE SEQUENCE</scope>
    <source>
        <strain evidence="2">Ras09</strain>
    </source>
</reference>
<accession>A0A7S3G0V7</accession>
<protein>
    <recommendedName>
        <fullName evidence="1">GST C-terminal domain-containing protein</fullName>
    </recommendedName>
</protein>
<dbReference type="PANTHER" id="PTHR42673">
    <property type="entry name" value="MALEYLACETOACETATE ISOMERASE"/>
    <property type="match status" value="1"/>
</dbReference>
<dbReference type="InterPro" id="IPR036282">
    <property type="entry name" value="Glutathione-S-Trfase_C_sf"/>
</dbReference>
<dbReference type="PROSITE" id="PS50405">
    <property type="entry name" value="GST_CTER"/>
    <property type="match status" value="1"/>
</dbReference>
<evidence type="ECO:0000313" key="2">
    <source>
        <dbReference type="EMBL" id="CAE0237450.1"/>
    </source>
</evidence>
<gene>
    <name evidence="2" type="ORF">SRAS04492_LOCUS9259</name>
</gene>
<sequence>MDKFEIRRMCEIVNSGIQPVQNLRTLGSIQELGGNPKQWARDAIYRGLIVYDECVKKNGGLYSFGDTVTMADVFLVPQLGNARRFHYNFEEDFGHLAVIEKRLMELPEFIKSDKANQITETDPKEDIRL</sequence>
<proteinExistence type="predicted"/>
<organism evidence="2">
    <name type="scientific">Strombidium rassoulzadegani</name>
    <dbReference type="NCBI Taxonomy" id="1082188"/>
    <lineage>
        <taxon>Eukaryota</taxon>
        <taxon>Sar</taxon>
        <taxon>Alveolata</taxon>
        <taxon>Ciliophora</taxon>
        <taxon>Intramacronucleata</taxon>
        <taxon>Spirotrichea</taxon>
        <taxon>Oligotrichia</taxon>
        <taxon>Strombidiidae</taxon>
        <taxon>Strombidium</taxon>
    </lineage>
</organism>
<dbReference type="GO" id="GO:0016034">
    <property type="term" value="F:maleylacetoacetate isomerase activity"/>
    <property type="evidence" value="ECO:0007669"/>
    <property type="project" value="TreeGrafter"/>
</dbReference>